<dbReference type="PANTHER" id="PTHR48081:SF33">
    <property type="entry name" value="KYNURENINE FORMAMIDASE"/>
    <property type="match status" value="1"/>
</dbReference>
<evidence type="ECO:0000256" key="1">
    <source>
        <dbReference type="ARBA" id="ARBA00022801"/>
    </source>
</evidence>
<protein>
    <submittedName>
        <fullName evidence="3">Alpha/beta hydrolase</fullName>
    </submittedName>
</protein>
<accession>A0A5S4G3C6</accession>
<evidence type="ECO:0000313" key="4">
    <source>
        <dbReference type="Proteomes" id="UP000306628"/>
    </source>
</evidence>
<proteinExistence type="predicted"/>
<dbReference type="RefSeq" id="WP_138694873.1">
    <property type="nucleotide sequence ID" value="NZ_JBHSAZ010000052.1"/>
</dbReference>
<dbReference type="SUPFAM" id="SSF53474">
    <property type="entry name" value="alpha/beta-Hydrolases"/>
    <property type="match status" value="1"/>
</dbReference>
<evidence type="ECO:0000313" key="3">
    <source>
        <dbReference type="EMBL" id="TMR27449.1"/>
    </source>
</evidence>
<feature type="domain" description="BD-FAE-like" evidence="2">
    <location>
        <begin position="63"/>
        <end position="167"/>
    </location>
</feature>
<dbReference type="Proteomes" id="UP000306628">
    <property type="component" value="Unassembled WGS sequence"/>
</dbReference>
<dbReference type="Gene3D" id="3.40.50.1820">
    <property type="entry name" value="alpha/beta hydrolase"/>
    <property type="match status" value="1"/>
</dbReference>
<evidence type="ECO:0000259" key="2">
    <source>
        <dbReference type="Pfam" id="PF20434"/>
    </source>
</evidence>
<name>A0A5S4G3C6_9ACTN</name>
<dbReference type="OrthoDB" id="9803828at2"/>
<keyword evidence="4" id="KW-1185">Reference proteome</keyword>
<gene>
    <name evidence="3" type="ORF">ETD85_39125</name>
</gene>
<dbReference type="EMBL" id="VCKX01000168">
    <property type="protein sequence ID" value="TMR27449.1"/>
    <property type="molecule type" value="Genomic_DNA"/>
</dbReference>
<dbReference type="Pfam" id="PF20434">
    <property type="entry name" value="BD-FAE"/>
    <property type="match status" value="1"/>
</dbReference>
<comment type="caution">
    <text evidence="3">The sequence shown here is derived from an EMBL/GenBank/DDBJ whole genome shotgun (WGS) entry which is preliminary data.</text>
</comment>
<sequence>MTAGVYRGFDKEQLDVQYSPSSMVADLRPFLDDYALRSRQARAELAGLLQRDLPYGPGPDERLDVYGPPATDAGSAGSPALFFVHGGYWQALSKEESAFAAPAFVGAGAAYVTPDHTLAPHARLAAIVDQVRGAFAWLWRNAAEHGIDPGRIVVSGSSAGAHLAAMLLATPWRRWGLPAAPIAGAVLLGGIYDLAPVRLTYVNEVAGIDAGEVRDCSPMFLPGLRCPVVVAWGERETGEFKRQSSAFAACLRARGCRVTAFEQPGRNHFDSPMELGVRSARVHAETRRLLGLPARG</sequence>
<dbReference type="PANTHER" id="PTHR48081">
    <property type="entry name" value="AB HYDROLASE SUPERFAMILY PROTEIN C4A8.06C"/>
    <property type="match status" value="1"/>
</dbReference>
<dbReference type="InterPro" id="IPR049492">
    <property type="entry name" value="BD-FAE-like_dom"/>
</dbReference>
<dbReference type="GO" id="GO:0016787">
    <property type="term" value="F:hydrolase activity"/>
    <property type="evidence" value="ECO:0007669"/>
    <property type="project" value="UniProtKB-KW"/>
</dbReference>
<keyword evidence="1 3" id="KW-0378">Hydrolase</keyword>
<dbReference type="InterPro" id="IPR050300">
    <property type="entry name" value="GDXG_lipolytic_enzyme"/>
</dbReference>
<reference evidence="3 4" key="1">
    <citation type="submission" date="2019-05" db="EMBL/GenBank/DDBJ databases">
        <title>Draft genome sequence of Nonomuraea zeae DSM 100528.</title>
        <authorList>
            <person name="Saricaoglu S."/>
            <person name="Isik K."/>
        </authorList>
    </citation>
    <scope>NUCLEOTIDE SEQUENCE [LARGE SCALE GENOMIC DNA]</scope>
    <source>
        <strain evidence="3 4">DSM 100528</strain>
    </source>
</reference>
<dbReference type="InterPro" id="IPR029058">
    <property type="entry name" value="AB_hydrolase_fold"/>
</dbReference>
<organism evidence="3 4">
    <name type="scientific">Nonomuraea zeae</name>
    <dbReference type="NCBI Taxonomy" id="1642303"/>
    <lineage>
        <taxon>Bacteria</taxon>
        <taxon>Bacillati</taxon>
        <taxon>Actinomycetota</taxon>
        <taxon>Actinomycetes</taxon>
        <taxon>Streptosporangiales</taxon>
        <taxon>Streptosporangiaceae</taxon>
        <taxon>Nonomuraea</taxon>
    </lineage>
</organism>
<dbReference type="AlphaFoldDB" id="A0A5S4G3C6"/>